<name>A0AAV1J0K1_9NEOP</name>
<evidence type="ECO:0000256" key="7">
    <source>
        <dbReference type="ARBA" id="ARBA00022968"/>
    </source>
</evidence>
<feature type="domain" description="Fucosyltransferase N-terminal" evidence="14">
    <location>
        <begin position="77"/>
        <end position="184"/>
    </location>
</feature>
<dbReference type="Pfam" id="PF17039">
    <property type="entry name" value="Glyco_tran_10_N"/>
    <property type="match status" value="1"/>
</dbReference>
<evidence type="ECO:0000256" key="11">
    <source>
        <dbReference type="ARBA" id="ARBA00023180"/>
    </source>
</evidence>
<dbReference type="AlphaFoldDB" id="A0AAV1J0K1"/>
<comment type="similarity">
    <text evidence="3 12">Belongs to the glycosyltransferase 10 family.</text>
</comment>
<evidence type="ECO:0000256" key="6">
    <source>
        <dbReference type="ARBA" id="ARBA00022692"/>
    </source>
</evidence>
<accession>A0AAV1J0K1</accession>
<sequence length="420" mass="49949">MIVSKRKVKKIILLMLTAVCVYELLQIVYLLDYRDTKIDKLEIKDTGNTTKEPALYEFISEEESAYDTESTEESIKFILLTTSEADLQFPFTLFNKDNTIFVDNECDYTNCYITYNKSHLNEDDFDMVAFNSPDLQEVVVPEIRSPHQKYAFFSIESPQYHPVCNDMYDDFFNWTFTYKLNSDFRSWFFDIYDSNEIRIGPPVDVWSNFEKIDDDLKTRLESKQKIAAWFVSKCETMSAREVVARELDEELLKRYGWSIDVYGDCGKYACPRRYAQLCNVKIEDEYFFYLAFENSFAEDYVTEKILLALNNYAVPIVYGGANYSRFLPPDSYLNIRELGVAEVARLMHKAYKHREYYHNYFKWTNYLSYRHVSRKSQVCQICAVLNDKEEMQRTTTYPEFRNWWNRDGWENECSLIEGLF</sequence>
<keyword evidence="7" id="KW-0735">Signal-anchor</keyword>
<dbReference type="PANTHER" id="PTHR48438">
    <property type="entry name" value="ALPHA-(1,3)-FUCOSYLTRANSFERASE C-RELATED"/>
    <property type="match status" value="1"/>
</dbReference>
<gene>
    <name evidence="15" type="ORF">LNINA_LOCUS2284</name>
</gene>
<keyword evidence="10 12" id="KW-0472">Membrane</keyword>
<dbReference type="PANTHER" id="PTHR48438:SF1">
    <property type="entry name" value="ALPHA-(1,3)-FUCOSYLTRANSFERASE C-RELATED"/>
    <property type="match status" value="1"/>
</dbReference>
<protein>
    <recommendedName>
        <fullName evidence="12">Fucosyltransferase</fullName>
        <ecNumber evidence="12">2.4.1.-</ecNumber>
    </recommendedName>
</protein>
<comment type="subcellular location">
    <subcellularLocation>
        <location evidence="1 12">Golgi apparatus</location>
        <location evidence="1 12">Golgi stack membrane</location>
        <topology evidence="1 12">Single-pass type II membrane protein</topology>
    </subcellularLocation>
</comment>
<keyword evidence="9 12" id="KW-0333">Golgi apparatus</keyword>
<keyword evidence="11" id="KW-0325">Glycoprotein</keyword>
<keyword evidence="4 12" id="KW-0328">Glycosyltransferase</keyword>
<organism evidence="15 16">
    <name type="scientific">Leptosia nina</name>
    <dbReference type="NCBI Taxonomy" id="320188"/>
    <lineage>
        <taxon>Eukaryota</taxon>
        <taxon>Metazoa</taxon>
        <taxon>Ecdysozoa</taxon>
        <taxon>Arthropoda</taxon>
        <taxon>Hexapoda</taxon>
        <taxon>Insecta</taxon>
        <taxon>Pterygota</taxon>
        <taxon>Neoptera</taxon>
        <taxon>Endopterygota</taxon>
        <taxon>Lepidoptera</taxon>
        <taxon>Glossata</taxon>
        <taxon>Ditrysia</taxon>
        <taxon>Papilionoidea</taxon>
        <taxon>Pieridae</taxon>
        <taxon>Pierinae</taxon>
        <taxon>Leptosia</taxon>
    </lineage>
</organism>
<proteinExistence type="inferred from homology"/>
<comment type="caution">
    <text evidence="15">The sequence shown here is derived from an EMBL/GenBank/DDBJ whole genome shotgun (WGS) entry which is preliminary data.</text>
</comment>
<dbReference type="SUPFAM" id="SSF53756">
    <property type="entry name" value="UDP-Glycosyltransferase/glycogen phosphorylase"/>
    <property type="match status" value="1"/>
</dbReference>
<feature type="domain" description="Fucosyltransferase C-terminal" evidence="13">
    <location>
        <begin position="221"/>
        <end position="403"/>
    </location>
</feature>
<dbReference type="InterPro" id="IPR001503">
    <property type="entry name" value="Glyco_trans_10"/>
</dbReference>
<feature type="transmembrane region" description="Helical" evidence="12">
    <location>
        <begin position="12"/>
        <end position="31"/>
    </location>
</feature>
<keyword evidence="16" id="KW-1185">Reference proteome</keyword>
<reference evidence="15 16" key="1">
    <citation type="submission" date="2023-11" db="EMBL/GenBank/DDBJ databases">
        <authorList>
            <person name="Okamura Y."/>
        </authorList>
    </citation>
    <scope>NUCLEOTIDE SEQUENCE [LARGE SCALE GENOMIC DNA]</scope>
</reference>
<dbReference type="GO" id="GO:0008417">
    <property type="term" value="F:fucosyltransferase activity"/>
    <property type="evidence" value="ECO:0007669"/>
    <property type="project" value="InterPro"/>
</dbReference>
<evidence type="ECO:0000256" key="10">
    <source>
        <dbReference type="ARBA" id="ARBA00023136"/>
    </source>
</evidence>
<keyword evidence="5 12" id="KW-0808">Transferase</keyword>
<keyword evidence="6 12" id="KW-0812">Transmembrane</keyword>
<evidence type="ECO:0000259" key="13">
    <source>
        <dbReference type="Pfam" id="PF00852"/>
    </source>
</evidence>
<dbReference type="InterPro" id="IPR055270">
    <property type="entry name" value="Glyco_tran_10_C"/>
</dbReference>
<evidence type="ECO:0000259" key="14">
    <source>
        <dbReference type="Pfam" id="PF17039"/>
    </source>
</evidence>
<dbReference type="InterPro" id="IPR031481">
    <property type="entry name" value="Glyco_tran_10_N"/>
</dbReference>
<keyword evidence="8 12" id="KW-1133">Transmembrane helix</keyword>
<evidence type="ECO:0000313" key="15">
    <source>
        <dbReference type="EMBL" id="CAK1542382.1"/>
    </source>
</evidence>
<evidence type="ECO:0000256" key="4">
    <source>
        <dbReference type="ARBA" id="ARBA00022676"/>
    </source>
</evidence>
<evidence type="ECO:0000256" key="12">
    <source>
        <dbReference type="RuleBase" id="RU003832"/>
    </source>
</evidence>
<dbReference type="GO" id="GO:0032580">
    <property type="term" value="C:Golgi cisterna membrane"/>
    <property type="evidence" value="ECO:0007669"/>
    <property type="project" value="UniProtKB-SubCell"/>
</dbReference>
<dbReference type="Proteomes" id="UP001497472">
    <property type="component" value="Unassembled WGS sequence"/>
</dbReference>
<dbReference type="EC" id="2.4.1.-" evidence="12"/>
<dbReference type="EMBL" id="CAVLEF010000003">
    <property type="protein sequence ID" value="CAK1542382.1"/>
    <property type="molecule type" value="Genomic_DNA"/>
</dbReference>
<dbReference type="InterPro" id="IPR038577">
    <property type="entry name" value="GT10-like_C_sf"/>
</dbReference>
<evidence type="ECO:0000313" key="16">
    <source>
        <dbReference type="Proteomes" id="UP001497472"/>
    </source>
</evidence>
<dbReference type="Gene3D" id="3.40.50.11660">
    <property type="entry name" value="Glycosyl transferase family 10, C-terminal domain"/>
    <property type="match status" value="1"/>
</dbReference>
<evidence type="ECO:0000256" key="1">
    <source>
        <dbReference type="ARBA" id="ARBA00004447"/>
    </source>
</evidence>
<comment type="pathway">
    <text evidence="2">Protein modification; protein glycosylation.</text>
</comment>
<dbReference type="Pfam" id="PF00852">
    <property type="entry name" value="Glyco_transf_10"/>
    <property type="match status" value="1"/>
</dbReference>
<evidence type="ECO:0000256" key="5">
    <source>
        <dbReference type="ARBA" id="ARBA00022679"/>
    </source>
</evidence>
<evidence type="ECO:0000256" key="2">
    <source>
        <dbReference type="ARBA" id="ARBA00004922"/>
    </source>
</evidence>
<evidence type="ECO:0000256" key="3">
    <source>
        <dbReference type="ARBA" id="ARBA00008919"/>
    </source>
</evidence>
<evidence type="ECO:0000256" key="8">
    <source>
        <dbReference type="ARBA" id="ARBA00022989"/>
    </source>
</evidence>
<evidence type="ECO:0000256" key="9">
    <source>
        <dbReference type="ARBA" id="ARBA00023034"/>
    </source>
</evidence>